<evidence type="ECO:0000313" key="2">
    <source>
        <dbReference type="EMBL" id="OEH91163.1"/>
    </source>
</evidence>
<feature type="transmembrane region" description="Helical" evidence="1">
    <location>
        <begin position="109"/>
        <end position="128"/>
    </location>
</feature>
<gene>
    <name evidence="2" type="ORF">BFG57_07235</name>
</gene>
<reference evidence="2 3" key="1">
    <citation type="submission" date="2016-08" db="EMBL/GenBank/DDBJ databases">
        <title>Genome of Bacillus solimangrovi GH2-4.</title>
        <authorList>
            <person name="Lim S."/>
            <person name="Kim B.-C."/>
        </authorList>
    </citation>
    <scope>NUCLEOTIDE SEQUENCE [LARGE SCALE GENOMIC DNA]</scope>
    <source>
        <strain evidence="2 3">GH2-4</strain>
    </source>
</reference>
<dbReference type="RefSeq" id="WP_069718930.1">
    <property type="nucleotide sequence ID" value="NZ_MJEH01000064.1"/>
</dbReference>
<keyword evidence="1" id="KW-1133">Transmembrane helix</keyword>
<evidence type="ECO:0000313" key="3">
    <source>
        <dbReference type="Proteomes" id="UP000095209"/>
    </source>
</evidence>
<protein>
    <submittedName>
        <fullName evidence="2">Uncharacterized protein</fullName>
    </submittedName>
</protein>
<proteinExistence type="predicted"/>
<evidence type="ECO:0000256" key="1">
    <source>
        <dbReference type="SAM" id="Phobius"/>
    </source>
</evidence>
<dbReference type="Proteomes" id="UP000095209">
    <property type="component" value="Unassembled WGS sequence"/>
</dbReference>
<dbReference type="EMBL" id="MJEH01000064">
    <property type="protein sequence ID" value="OEH91163.1"/>
    <property type="molecule type" value="Genomic_DNA"/>
</dbReference>
<comment type="caution">
    <text evidence="2">The sequence shown here is derived from an EMBL/GenBank/DDBJ whole genome shotgun (WGS) entry which is preliminary data.</text>
</comment>
<feature type="transmembrane region" description="Helical" evidence="1">
    <location>
        <begin position="41"/>
        <end position="64"/>
    </location>
</feature>
<organism evidence="2 3">
    <name type="scientific">Bacillus solimangrovi</name>
    <dbReference type="NCBI Taxonomy" id="1305675"/>
    <lineage>
        <taxon>Bacteria</taxon>
        <taxon>Bacillati</taxon>
        <taxon>Bacillota</taxon>
        <taxon>Bacilli</taxon>
        <taxon>Bacillales</taxon>
        <taxon>Bacillaceae</taxon>
        <taxon>Bacillus</taxon>
    </lineage>
</organism>
<dbReference type="OrthoDB" id="2660529at2"/>
<keyword evidence="1" id="KW-0472">Membrane</keyword>
<name>A0A1E5LAS2_9BACI</name>
<feature type="transmembrane region" description="Helical" evidence="1">
    <location>
        <begin position="76"/>
        <end position="97"/>
    </location>
</feature>
<keyword evidence="1" id="KW-0812">Transmembrane</keyword>
<keyword evidence="3" id="KW-1185">Reference proteome</keyword>
<sequence>MKYFLKLNVVSMLYAMMMLVPIELVVNVYRISRWTTWDIDFVMNLSYVIIIVEVIAGTMLIIFLTKKWLDGRMASFWNLVLWLPYLILFAYIIAKLFPMTYRGDTPNPAMGLLIMGGLLVYPFYILVINSVNITIENRVNKTS</sequence>
<accession>A0A1E5LAS2</accession>
<dbReference type="AlphaFoldDB" id="A0A1E5LAS2"/>
<feature type="transmembrane region" description="Helical" evidence="1">
    <location>
        <begin position="7"/>
        <end position="29"/>
    </location>
</feature>